<keyword evidence="6" id="KW-0804">Transcription</keyword>
<keyword evidence="3" id="KW-0862">Zinc</keyword>
<dbReference type="PROSITE" id="PS00031">
    <property type="entry name" value="NUCLEAR_REC_DBD_1"/>
    <property type="match status" value="1"/>
</dbReference>
<dbReference type="GO" id="GO:0000122">
    <property type="term" value="P:negative regulation of transcription by RNA polymerase II"/>
    <property type="evidence" value="ECO:0007669"/>
    <property type="project" value="TreeGrafter"/>
</dbReference>
<evidence type="ECO:0000313" key="12">
    <source>
        <dbReference type="EMBL" id="CAF3905302.1"/>
    </source>
</evidence>
<keyword evidence="15" id="KW-1185">Reference proteome</keyword>
<dbReference type="AlphaFoldDB" id="A0A819FQ72"/>
<evidence type="ECO:0000313" key="14">
    <source>
        <dbReference type="EMBL" id="CAF4059170.1"/>
    </source>
</evidence>
<dbReference type="InterPro" id="IPR013088">
    <property type="entry name" value="Znf_NHR/GATA"/>
</dbReference>
<keyword evidence="7" id="KW-0675">Receptor</keyword>
<dbReference type="InterPro" id="IPR000536">
    <property type="entry name" value="Nucl_hrmn_rcpt_lig-bd"/>
</dbReference>
<dbReference type="Proteomes" id="UP000681720">
    <property type="component" value="Unassembled WGS sequence"/>
</dbReference>
<evidence type="ECO:0000313" key="11">
    <source>
        <dbReference type="EMBL" id="CAF3871118.1"/>
    </source>
</evidence>
<dbReference type="GO" id="GO:0030154">
    <property type="term" value="P:cell differentiation"/>
    <property type="evidence" value="ECO:0007669"/>
    <property type="project" value="TreeGrafter"/>
</dbReference>
<proteinExistence type="predicted"/>
<dbReference type="Proteomes" id="UP000681967">
    <property type="component" value="Unassembled WGS sequence"/>
</dbReference>
<evidence type="ECO:0000259" key="9">
    <source>
        <dbReference type="PROSITE" id="PS51030"/>
    </source>
</evidence>
<evidence type="ECO:0000256" key="2">
    <source>
        <dbReference type="ARBA" id="ARBA00022771"/>
    </source>
</evidence>
<evidence type="ECO:0000256" key="4">
    <source>
        <dbReference type="ARBA" id="ARBA00023015"/>
    </source>
</evidence>
<evidence type="ECO:0000259" key="10">
    <source>
        <dbReference type="PROSITE" id="PS51843"/>
    </source>
</evidence>
<name>A0A819FQ72_9BILA</name>
<feature type="domain" description="NR LBD" evidence="10">
    <location>
        <begin position="153"/>
        <end position="384"/>
    </location>
</feature>
<comment type="caution">
    <text evidence="11">The sequence shown here is derived from an EMBL/GenBank/DDBJ whole genome shotgun (WGS) entry which is preliminary data.</text>
</comment>
<dbReference type="Pfam" id="PF00104">
    <property type="entry name" value="Hormone_recep"/>
    <property type="match status" value="1"/>
</dbReference>
<dbReference type="PRINTS" id="PR00047">
    <property type="entry name" value="STROIDFINGER"/>
</dbReference>
<reference evidence="11" key="1">
    <citation type="submission" date="2021-02" db="EMBL/GenBank/DDBJ databases">
        <authorList>
            <person name="Nowell W R."/>
        </authorList>
    </citation>
    <scope>NUCLEOTIDE SEQUENCE</scope>
</reference>
<evidence type="ECO:0000256" key="6">
    <source>
        <dbReference type="ARBA" id="ARBA00023163"/>
    </source>
</evidence>
<dbReference type="SUPFAM" id="SSF57716">
    <property type="entry name" value="Glucocorticoid receptor-like (DNA-binding domain)"/>
    <property type="match status" value="1"/>
</dbReference>
<dbReference type="PROSITE" id="PS51843">
    <property type="entry name" value="NR_LBD"/>
    <property type="match status" value="1"/>
</dbReference>
<keyword evidence="4" id="KW-0805">Transcription regulation</keyword>
<dbReference type="EMBL" id="CAJOBJ010006393">
    <property type="protein sequence ID" value="CAF4059170.1"/>
    <property type="molecule type" value="Genomic_DNA"/>
</dbReference>
<evidence type="ECO:0000256" key="3">
    <source>
        <dbReference type="ARBA" id="ARBA00022833"/>
    </source>
</evidence>
<dbReference type="Proteomes" id="UP000663866">
    <property type="component" value="Unassembled WGS sequence"/>
</dbReference>
<dbReference type="SUPFAM" id="SSF48508">
    <property type="entry name" value="Nuclear receptor ligand-binding domain"/>
    <property type="match status" value="1"/>
</dbReference>
<sequence length="386" mass="44849">MYVILFFYQQLNTSTSFSDKPRRGRKKRRKDVCQCLVCGDISIGINFGIHTCSPCKAFFRRNAIKLGIYEFVCDKDGHCPITRSTRRKCNCCRLAKCFQVGMNPNAIRSAEEKLERNQLIEYNRQRKLEKSTKSHAINLSQHILKTNFSLSSTDEILLTNIFNAYEQTCAPLRYKQHLKMSHDEISSLEKLLNSISHMYLALVDYLKYVPEFSNLSIDTKICILKSNFNQIFRLNNALIIHATGADDDLHSATFKNLFPTDLYVELCNCISDLLPYVHDPIFLKLVSIVFIFSTSLTVRFDINPETLNTKTVLSIQNIYIELLWRWIQYRCSTYEESVRLFTSFITHILHSQIVGEKLSEYVNKMASKHADQLVPIMKAMWLEEKN</sequence>
<evidence type="ECO:0000256" key="8">
    <source>
        <dbReference type="ARBA" id="ARBA00023242"/>
    </source>
</evidence>
<dbReference type="GO" id="GO:0004879">
    <property type="term" value="F:nuclear receptor activity"/>
    <property type="evidence" value="ECO:0007669"/>
    <property type="project" value="TreeGrafter"/>
</dbReference>
<dbReference type="GO" id="GO:0000978">
    <property type="term" value="F:RNA polymerase II cis-regulatory region sequence-specific DNA binding"/>
    <property type="evidence" value="ECO:0007669"/>
    <property type="project" value="TreeGrafter"/>
</dbReference>
<evidence type="ECO:0000313" key="13">
    <source>
        <dbReference type="EMBL" id="CAF3999627.1"/>
    </source>
</evidence>
<dbReference type="PROSITE" id="PS51030">
    <property type="entry name" value="NUCLEAR_REC_DBD_2"/>
    <property type="match status" value="1"/>
</dbReference>
<dbReference type="InterPro" id="IPR001628">
    <property type="entry name" value="Znf_hrmn_rcpt"/>
</dbReference>
<accession>A0A819FQ72</accession>
<evidence type="ECO:0000256" key="7">
    <source>
        <dbReference type="ARBA" id="ARBA00023170"/>
    </source>
</evidence>
<dbReference type="GO" id="GO:0045944">
    <property type="term" value="P:positive regulation of transcription by RNA polymerase II"/>
    <property type="evidence" value="ECO:0007669"/>
    <property type="project" value="TreeGrafter"/>
</dbReference>
<dbReference type="InterPro" id="IPR001723">
    <property type="entry name" value="Nuclear_hrmn_rcpt"/>
</dbReference>
<evidence type="ECO:0000256" key="1">
    <source>
        <dbReference type="ARBA" id="ARBA00022723"/>
    </source>
</evidence>
<dbReference type="PRINTS" id="PR00398">
    <property type="entry name" value="STRDHORMONER"/>
</dbReference>
<dbReference type="GO" id="GO:0008270">
    <property type="term" value="F:zinc ion binding"/>
    <property type="evidence" value="ECO:0007669"/>
    <property type="project" value="UniProtKB-KW"/>
</dbReference>
<keyword evidence="8" id="KW-0539">Nucleus</keyword>
<dbReference type="InterPro" id="IPR050234">
    <property type="entry name" value="Nuclear_hormone_rcpt_NR1"/>
</dbReference>
<dbReference type="PANTHER" id="PTHR24082">
    <property type="entry name" value="NUCLEAR HORMONE RECEPTOR"/>
    <property type="match status" value="1"/>
</dbReference>
<dbReference type="EMBL" id="CAJOBF010001043">
    <property type="protein sequence ID" value="CAF3905302.1"/>
    <property type="molecule type" value="Genomic_DNA"/>
</dbReference>
<keyword evidence="2" id="KW-0863">Zinc-finger</keyword>
<dbReference type="EMBL" id="CAJOBH010004701">
    <property type="protein sequence ID" value="CAF3999627.1"/>
    <property type="molecule type" value="Genomic_DNA"/>
</dbReference>
<evidence type="ECO:0000313" key="15">
    <source>
        <dbReference type="Proteomes" id="UP000663866"/>
    </source>
</evidence>
<dbReference type="PANTHER" id="PTHR24082:SF283">
    <property type="entry name" value="NUCLEAR HORMONE RECEPTOR HR96"/>
    <property type="match status" value="1"/>
</dbReference>
<organism evidence="11 15">
    <name type="scientific">Rotaria magnacalcarata</name>
    <dbReference type="NCBI Taxonomy" id="392030"/>
    <lineage>
        <taxon>Eukaryota</taxon>
        <taxon>Metazoa</taxon>
        <taxon>Spiralia</taxon>
        <taxon>Gnathifera</taxon>
        <taxon>Rotifera</taxon>
        <taxon>Eurotatoria</taxon>
        <taxon>Bdelloidea</taxon>
        <taxon>Philodinida</taxon>
        <taxon>Philodinidae</taxon>
        <taxon>Rotaria</taxon>
    </lineage>
</organism>
<keyword evidence="1" id="KW-0479">Metal-binding</keyword>
<dbReference type="EMBL" id="CAJOBG010000897">
    <property type="protein sequence ID" value="CAF3871118.1"/>
    <property type="molecule type" value="Genomic_DNA"/>
</dbReference>
<dbReference type="Gene3D" id="3.30.50.10">
    <property type="entry name" value="Erythroid Transcription Factor GATA-1, subunit A"/>
    <property type="match status" value="1"/>
</dbReference>
<dbReference type="Pfam" id="PF00105">
    <property type="entry name" value="zf-C4"/>
    <property type="match status" value="1"/>
</dbReference>
<dbReference type="Gene3D" id="1.10.565.10">
    <property type="entry name" value="Retinoid X Receptor"/>
    <property type="match status" value="1"/>
</dbReference>
<keyword evidence="5" id="KW-0238">DNA-binding</keyword>
<evidence type="ECO:0008006" key="16">
    <source>
        <dbReference type="Google" id="ProtNLM"/>
    </source>
</evidence>
<dbReference type="Proteomes" id="UP000663842">
    <property type="component" value="Unassembled WGS sequence"/>
</dbReference>
<protein>
    <recommendedName>
        <fullName evidence="16">Nuclear receptor domain-containing protein</fullName>
    </recommendedName>
</protein>
<dbReference type="InterPro" id="IPR035500">
    <property type="entry name" value="NHR-like_dom_sf"/>
</dbReference>
<gene>
    <name evidence="13" type="ORF">BYL167_LOCUS13610</name>
    <name evidence="14" type="ORF">GIL414_LOCUS14869</name>
    <name evidence="11" type="ORF">OVN521_LOCUS7929</name>
    <name evidence="12" type="ORF">UXM345_LOCUS10770</name>
</gene>
<evidence type="ECO:0000256" key="5">
    <source>
        <dbReference type="ARBA" id="ARBA00023125"/>
    </source>
</evidence>
<dbReference type="SMART" id="SM00399">
    <property type="entry name" value="ZnF_C4"/>
    <property type="match status" value="1"/>
</dbReference>
<feature type="domain" description="Nuclear receptor" evidence="9">
    <location>
        <begin position="32"/>
        <end position="109"/>
    </location>
</feature>